<dbReference type="Proteomes" id="UP000594118">
    <property type="component" value="Chromosome"/>
</dbReference>
<name>A0A7L9WSA6_9RHOB</name>
<sequence>MSDLDWGHSLANVRKAYRVVAAYQQRVQAMMKIAGREFEPLEFADWMATDHGMPPPRNKNPMWNWVWDLLPMNCCSVLLNLEGKRIWDIKTGECLVFCVYMSDTAFWEARQAHPRVSPDPDRLAPAEEATTCFRMMAFQWLADDRTVNCINDFWNARHPENIGLTPKTSADGRWQVMFVEADLANLETEEAFTTHVRTFRDHVNTAFQLDKPLGAA</sequence>
<dbReference type="RefSeq" id="WP_193080823.1">
    <property type="nucleotide sequence ID" value="NZ_CP045201.1"/>
</dbReference>
<evidence type="ECO:0000313" key="1">
    <source>
        <dbReference type="EMBL" id="QOL82587.1"/>
    </source>
</evidence>
<reference evidence="1 2" key="1">
    <citation type="submission" date="2019-10" db="EMBL/GenBank/DDBJ databases">
        <title>Pseudopuniceibacterium sp. HQ09 islated from Antarctica.</title>
        <authorList>
            <person name="Liao L."/>
            <person name="Su S."/>
            <person name="Chen B."/>
            <person name="Yu Y."/>
        </authorList>
    </citation>
    <scope>NUCLEOTIDE SEQUENCE [LARGE SCALE GENOMIC DNA]</scope>
    <source>
        <strain evidence="1 2">HQ09</strain>
    </source>
</reference>
<dbReference type="AlphaFoldDB" id="A0A7L9WSA6"/>
<protein>
    <submittedName>
        <fullName evidence="1">Uncharacterized protein</fullName>
    </submittedName>
</protein>
<gene>
    <name evidence="1" type="ORF">F3W81_18235</name>
</gene>
<dbReference type="EMBL" id="CP045201">
    <property type="protein sequence ID" value="QOL82587.1"/>
    <property type="molecule type" value="Genomic_DNA"/>
</dbReference>
<proteinExistence type="predicted"/>
<accession>A0A7L9WSA6</accession>
<organism evidence="1 2">
    <name type="scientific">Pseudooceanicola spongiae</name>
    <dbReference type="NCBI Taxonomy" id="2613965"/>
    <lineage>
        <taxon>Bacteria</taxon>
        <taxon>Pseudomonadati</taxon>
        <taxon>Pseudomonadota</taxon>
        <taxon>Alphaproteobacteria</taxon>
        <taxon>Rhodobacterales</taxon>
        <taxon>Paracoccaceae</taxon>
        <taxon>Pseudooceanicola</taxon>
    </lineage>
</organism>
<keyword evidence="2" id="KW-1185">Reference proteome</keyword>
<dbReference type="KEGG" id="pshq:F3W81_18235"/>
<evidence type="ECO:0000313" key="2">
    <source>
        <dbReference type="Proteomes" id="UP000594118"/>
    </source>
</evidence>